<dbReference type="PROSITE" id="PS51257">
    <property type="entry name" value="PROKAR_LIPOPROTEIN"/>
    <property type="match status" value="1"/>
</dbReference>
<dbReference type="Proteomes" id="UP000249169">
    <property type="component" value="Unassembled WGS sequence"/>
</dbReference>
<evidence type="ECO:0000313" key="1">
    <source>
        <dbReference type="EMBL" id="RAL22236.1"/>
    </source>
</evidence>
<name>A0A328C5E8_9DELT</name>
<protein>
    <recommendedName>
        <fullName evidence="3">Lipoprotein</fullName>
    </recommendedName>
</protein>
<dbReference type="EMBL" id="QHKO01000004">
    <property type="protein sequence ID" value="RAL22236.1"/>
    <property type="molecule type" value="Genomic_DNA"/>
</dbReference>
<organism evidence="1 2">
    <name type="scientific">Lujinxingia litoralis</name>
    <dbReference type="NCBI Taxonomy" id="2211119"/>
    <lineage>
        <taxon>Bacteria</taxon>
        <taxon>Deltaproteobacteria</taxon>
        <taxon>Bradymonadales</taxon>
        <taxon>Lujinxingiaceae</taxon>
        <taxon>Lujinxingia</taxon>
    </lineage>
</organism>
<accession>A0A328C5E8</accession>
<proteinExistence type="predicted"/>
<keyword evidence="2" id="KW-1185">Reference proteome</keyword>
<sequence>MNMRPNSAYRLTLPTLALGLLLGCGDEPAQIAPEQRCAEEGLSAYLDATLEGPERTIRHDLARPAITGAIDVRGISVNLGARPIPGQADQADLILNFFDSSSAQNMLDTLSQRTTSAPLILQVIDATAEVTGSQGRTDLERFDCSVADDTICVQLGYDVNGDEVLGDQDHFVYHGSGGTLTVVGFDNREKTMEANFQVSLGQNMLGFEDTTTGEARGCLLPNYALGSGGRYPLQ</sequence>
<gene>
    <name evidence="1" type="ORF">DL240_10305</name>
</gene>
<comment type="caution">
    <text evidence="1">The sequence shown here is derived from an EMBL/GenBank/DDBJ whole genome shotgun (WGS) entry which is preliminary data.</text>
</comment>
<evidence type="ECO:0000313" key="2">
    <source>
        <dbReference type="Proteomes" id="UP000249169"/>
    </source>
</evidence>
<evidence type="ECO:0008006" key="3">
    <source>
        <dbReference type="Google" id="ProtNLM"/>
    </source>
</evidence>
<reference evidence="1 2" key="1">
    <citation type="submission" date="2018-05" db="EMBL/GenBank/DDBJ databases">
        <title>Lujinxingia marina gen. nov. sp. nov., a new facultative anaerobic member of the class Deltaproteobacteria, and proposal of Lujinxingaceae fam. nov.</title>
        <authorList>
            <person name="Li C.-M."/>
        </authorList>
    </citation>
    <scope>NUCLEOTIDE SEQUENCE [LARGE SCALE GENOMIC DNA]</scope>
    <source>
        <strain evidence="1 2">B210</strain>
    </source>
</reference>
<dbReference type="AlphaFoldDB" id="A0A328C5E8"/>